<keyword evidence="1" id="KW-1133">Transmembrane helix</keyword>
<keyword evidence="3" id="KW-1185">Reference proteome</keyword>
<keyword evidence="1" id="KW-0812">Transmembrane</keyword>
<keyword evidence="1" id="KW-0472">Membrane</keyword>
<gene>
    <name evidence="2" type="ORF">E5163_09055</name>
</gene>
<dbReference type="InterPro" id="IPR016410">
    <property type="entry name" value="Phage_imm"/>
</dbReference>
<dbReference type="OrthoDB" id="9814116at2"/>
<dbReference type="AlphaFoldDB" id="A0A4S2H199"/>
<dbReference type="RefSeq" id="WP_135995796.1">
    <property type="nucleotide sequence ID" value="NZ_CP071057.1"/>
</dbReference>
<proteinExistence type="predicted"/>
<feature type="transmembrane region" description="Helical" evidence="1">
    <location>
        <begin position="30"/>
        <end position="51"/>
    </location>
</feature>
<protein>
    <submittedName>
        <fullName evidence="2">Superinfection immunity protein</fullName>
    </submittedName>
</protein>
<sequence>MEATAVAILVAFYLLPWIVALTRKHPSSGAIFLLNLILGWTVLGWLWALIWSATATHRKIIVVQEPDRETK</sequence>
<reference evidence="2 3" key="1">
    <citation type="journal article" date="2017" name="Int. J. Syst. Evol. Microbiol.">
        <title>Marinicauda algicola sp. nov., isolated from a marine red alga Rhodosorus marinus.</title>
        <authorList>
            <person name="Jeong S.E."/>
            <person name="Jeon S.H."/>
            <person name="Chun B.H."/>
            <person name="Kim D.W."/>
            <person name="Jeon C.O."/>
        </authorList>
    </citation>
    <scope>NUCLEOTIDE SEQUENCE [LARGE SCALE GENOMIC DNA]</scope>
    <source>
        <strain evidence="2 3">JCM 31718</strain>
    </source>
</reference>
<name>A0A4S2H199_9PROT</name>
<evidence type="ECO:0000313" key="3">
    <source>
        <dbReference type="Proteomes" id="UP000308054"/>
    </source>
</evidence>
<evidence type="ECO:0000313" key="2">
    <source>
        <dbReference type="EMBL" id="TGY89256.1"/>
    </source>
</evidence>
<comment type="caution">
    <text evidence="2">The sequence shown here is derived from an EMBL/GenBank/DDBJ whole genome shotgun (WGS) entry which is preliminary data.</text>
</comment>
<dbReference type="EMBL" id="SRXW01000002">
    <property type="protein sequence ID" value="TGY89256.1"/>
    <property type="molecule type" value="Genomic_DNA"/>
</dbReference>
<organism evidence="2 3">
    <name type="scientific">Marinicauda algicola</name>
    <dbReference type="NCBI Taxonomy" id="2029849"/>
    <lineage>
        <taxon>Bacteria</taxon>
        <taxon>Pseudomonadati</taxon>
        <taxon>Pseudomonadota</taxon>
        <taxon>Alphaproteobacteria</taxon>
        <taxon>Maricaulales</taxon>
        <taxon>Maricaulaceae</taxon>
        <taxon>Marinicauda</taxon>
    </lineage>
</organism>
<dbReference type="Proteomes" id="UP000308054">
    <property type="component" value="Unassembled WGS sequence"/>
</dbReference>
<evidence type="ECO:0000256" key="1">
    <source>
        <dbReference type="SAM" id="Phobius"/>
    </source>
</evidence>
<dbReference type="Pfam" id="PF14373">
    <property type="entry name" value="Imm_superinfect"/>
    <property type="match status" value="1"/>
</dbReference>
<accession>A0A4S2H199</accession>